<dbReference type="Gene3D" id="3.10.320.10">
    <property type="entry name" value="Class II Histocompatibility Antigen, M Beta Chain, Chain B, domain 1"/>
    <property type="match status" value="1"/>
</dbReference>
<name>A0A7L0JW75_CHATO</name>
<dbReference type="PANTHER" id="PTHR19944">
    <property type="entry name" value="MHC CLASS II-RELATED"/>
    <property type="match status" value="1"/>
</dbReference>
<dbReference type="InterPro" id="IPR013783">
    <property type="entry name" value="Ig-like_fold"/>
</dbReference>
<feature type="non-terminal residue" evidence="10">
    <location>
        <position position="1"/>
    </location>
</feature>
<protein>
    <submittedName>
        <fullName evidence="10">DMB protein</fullName>
    </submittedName>
</protein>
<keyword evidence="2" id="KW-0812">Transmembrane</keyword>
<evidence type="ECO:0000256" key="2">
    <source>
        <dbReference type="ARBA" id="ARBA00022692"/>
    </source>
</evidence>
<keyword evidence="8" id="KW-0491">MHC II</keyword>
<evidence type="ECO:0000313" key="11">
    <source>
        <dbReference type="Proteomes" id="UP000537522"/>
    </source>
</evidence>
<sequence length="201" mass="22052">LQSPRAVPTSVPPAGAFVMHVASSCLLAADGSEQDFDFTLAFNKNPLVCYAPSARLFYPCHGGLLQGIAALLAAGLNNNTAWLQRAEARRQACRDLAPRFWSWTALRRTPPQVLIVPVPLTNVPDTVRLICHVWGFYPPEVTVLWLHNGVVVASGDTATLRSNGDWTYQTQVALTATTQTGDTYTCSVQHTSLEQPLRKHW</sequence>
<dbReference type="GO" id="GO:0002504">
    <property type="term" value="P:antigen processing and presentation of peptide or polysaccharide antigen via MHC class II"/>
    <property type="evidence" value="ECO:0007669"/>
    <property type="project" value="UniProtKB-KW"/>
</dbReference>
<feature type="non-terminal residue" evidence="10">
    <location>
        <position position="201"/>
    </location>
</feature>
<evidence type="ECO:0000256" key="8">
    <source>
        <dbReference type="ARBA" id="ARBA00023182"/>
    </source>
</evidence>
<keyword evidence="11" id="KW-1185">Reference proteome</keyword>
<evidence type="ECO:0000259" key="9">
    <source>
        <dbReference type="PROSITE" id="PS50835"/>
    </source>
</evidence>
<dbReference type="PANTHER" id="PTHR19944:SF65">
    <property type="entry name" value="HLA CLASS II HISTOCOMPATIBILITY ANTIGEN, DM BETA CHAIN"/>
    <property type="match status" value="1"/>
</dbReference>
<feature type="domain" description="Ig-like" evidence="9">
    <location>
        <begin position="111"/>
        <end position="198"/>
    </location>
</feature>
<evidence type="ECO:0000256" key="3">
    <source>
        <dbReference type="ARBA" id="ARBA00022859"/>
    </source>
</evidence>
<evidence type="ECO:0000313" key="10">
    <source>
        <dbReference type="EMBL" id="NXK47633.1"/>
    </source>
</evidence>
<accession>A0A7L0JW75</accession>
<dbReference type="InterPro" id="IPR036179">
    <property type="entry name" value="Ig-like_dom_sf"/>
</dbReference>
<organism evidence="10 11">
    <name type="scientific">Chauna torquata</name>
    <name type="common">Southern screamer</name>
    <dbReference type="NCBI Taxonomy" id="30388"/>
    <lineage>
        <taxon>Eukaryota</taxon>
        <taxon>Metazoa</taxon>
        <taxon>Chordata</taxon>
        <taxon>Craniata</taxon>
        <taxon>Vertebrata</taxon>
        <taxon>Euteleostomi</taxon>
        <taxon>Archelosauria</taxon>
        <taxon>Archosauria</taxon>
        <taxon>Dinosauria</taxon>
        <taxon>Saurischia</taxon>
        <taxon>Theropoda</taxon>
        <taxon>Coelurosauria</taxon>
        <taxon>Aves</taxon>
        <taxon>Neognathae</taxon>
        <taxon>Galloanserae</taxon>
        <taxon>Anseriformes</taxon>
        <taxon>Anhimidae</taxon>
        <taxon>Chauna</taxon>
    </lineage>
</organism>
<evidence type="ECO:0000256" key="5">
    <source>
        <dbReference type="ARBA" id="ARBA00023130"/>
    </source>
</evidence>
<comment type="caution">
    <text evidence="10">The sequence shown here is derived from an EMBL/GenBank/DDBJ whole genome shotgun (WGS) entry which is preliminary data.</text>
</comment>
<dbReference type="EMBL" id="VXAL01005659">
    <property type="protein sequence ID" value="NXK47633.1"/>
    <property type="molecule type" value="Genomic_DNA"/>
</dbReference>
<gene>
    <name evidence="10" type="primary">Hladmb_1</name>
    <name evidence="10" type="ORF">CHATOR_R13509</name>
</gene>
<dbReference type="InterPro" id="IPR050160">
    <property type="entry name" value="MHC/Immunoglobulin"/>
</dbReference>
<dbReference type="CDD" id="cd21002">
    <property type="entry name" value="IgC1_MHC_II_beta_HLA-DM"/>
    <property type="match status" value="1"/>
</dbReference>
<dbReference type="InterPro" id="IPR014745">
    <property type="entry name" value="MHC_II_a/b_N"/>
</dbReference>
<dbReference type="InterPro" id="IPR003006">
    <property type="entry name" value="Ig/MHC_CS"/>
</dbReference>
<dbReference type="InterPro" id="IPR007110">
    <property type="entry name" value="Ig-like_dom"/>
</dbReference>
<evidence type="ECO:0000256" key="7">
    <source>
        <dbReference type="ARBA" id="ARBA00023180"/>
    </source>
</evidence>
<dbReference type="InterPro" id="IPR011162">
    <property type="entry name" value="MHC_I/II-like_Ag-recog"/>
</dbReference>
<keyword evidence="7" id="KW-0325">Glycoprotein</keyword>
<evidence type="ECO:0000256" key="6">
    <source>
        <dbReference type="ARBA" id="ARBA00023136"/>
    </source>
</evidence>
<keyword evidence="6" id="KW-0472">Membrane</keyword>
<evidence type="ECO:0000256" key="4">
    <source>
        <dbReference type="ARBA" id="ARBA00022989"/>
    </source>
</evidence>
<reference evidence="10 11" key="1">
    <citation type="submission" date="2019-09" db="EMBL/GenBank/DDBJ databases">
        <title>Bird 10,000 Genomes (B10K) Project - Family phase.</title>
        <authorList>
            <person name="Zhang G."/>
        </authorList>
    </citation>
    <scope>NUCLEOTIDE SEQUENCE [LARGE SCALE GENOMIC DNA]</scope>
    <source>
        <strain evidence="10">B10K-DU-011-36</strain>
        <tissue evidence="10">Muscle</tissue>
    </source>
</reference>
<keyword evidence="4" id="KW-1133">Transmembrane helix</keyword>
<dbReference type="GO" id="GO:0042613">
    <property type="term" value="C:MHC class II protein complex"/>
    <property type="evidence" value="ECO:0007669"/>
    <property type="project" value="UniProtKB-KW"/>
</dbReference>
<dbReference type="Gene3D" id="2.60.40.10">
    <property type="entry name" value="Immunoglobulins"/>
    <property type="match status" value="1"/>
</dbReference>
<proteinExistence type="predicted"/>
<dbReference type="InterPro" id="IPR003597">
    <property type="entry name" value="Ig_C1-set"/>
</dbReference>
<dbReference type="GO" id="GO:0002250">
    <property type="term" value="P:adaptive immune response"/>
    <property type="evidence" value="ECO:0007669"/>
    <property type="project" value="UniProtKB-KW"/>
</dbReference>
<evidence type="ECO:0000256" key="1">
    <source>
        <dbReference type="ARBA" id="ARBA00004479"/>
    </source>
</evidence>
<dbReference type="Proteomes" id="UP000537522">
    <property type="component" value="Unassembled WGS sequence"/>
</dbReference>
<keyword evidence="5" id="KW-1064">Adaptive immunity</keyword>
<keyword evidence="3" id="KW-0391">Immunity</keyword>
<dbReference type="SUPFAM" id="SSF54452">
    <property type="entry name" value="MHC antigen-recognition domain"/>
    <property type="match status" value="1"/>
</dbReference>
<dbReference type="Pfam" id="PF07654">
    <property type="entry name" value="C1-set"/>
    <property type="match status" value="1"/>
</dbReference>
<dbReference type="AlphaFoldDB" id="A0A7L0JW75"/>
<dbReference type="PROSITE" id="PS00290">
    <property type="entry name" value="IG_MHC"/>
    <property type="match status" value="1"/>
</dbReference>
<dbReference type="PROSITE" id="PS50835">
    <property type="entry name" value="IG_LIKE"/>
    <property type="match status" value="1"/>
</dbReference>
<dbReference type="SMART" id="SM00407">
    <property type="entry name" value="IGc1"/>
    <property type="match status" value="1"/>
</dbReference>
<dbReference type="SUPFAM" id="SSF48726">
    <property type="entry name" value="Immunoglobulin"/>
    <property type="match status" value="1"/>
</dbReference>
<comment type="subcellular location">
    <subcellularLocation>
        <location evidence="1">Membrane</location>
        <topology evidence="1">Single-pass type I membrane protein</topology>
    </subcellularLocation>
</comment>